<accession>A0A9K3L1H8</accession>
<reference evidence="2" key="2">
    <citation type="submission" date="2021-04" db="EMBL/GenBank/DDBJ databases">
        <authorList>
            <person name="Podell S."/>
        </authorList>
    </citation>
    <scope>NUCLEOTIDE SEQUENCE</scope>
    <source>
        <strain evidence="2">Hildebrandi</strain>
    </source>
</reference>
<evidence type="ECO:0000313" key="2">
    <source>
        <dbReference type="EMBL" id="KAG7353747.1"/>
    </source>
</evidence>
<feature type="compositionally biased region" description="Basic and acidic residues" evidence="1">
    <location>
        <begin position="80"/>
        <end position="102"/>
    </location>
</feature>
<feature type="compositionally biased region" description="Low complexity" evidence="1">
    <location>
        <begin position="1"/>
        <end position="14"/>
    </location>
</feature>
<reference evidence="2" key="1">
    <citation type="journal article" date="2021" name="Sci. Rep.">
        <title>Diploid genomic architecture of Nitzschia inconspicua, an elite biomass production diatom.</title>
        <authorList>
            <person name="Oliver A."/>
            <person name="Podell S."/>
            <person name="Pinowska A."/>
            <person name="Traller J.C."/>
            <person name="Smith S.R."/>
            <person name="McClure R."/>
            <person name="Beliaev A."/>
            <person name="Bohutskyi P."/>
            <person name="Hill E.A."/>
            <person name="Rabines A."/>
            <person name="Zheng H."/>
            <person name="Allen L.Z."/>
            <person name="Kuo A."/>
            <person name="Grigoriev I.V."/>
            <person name="Allen A.E."/>
            <person name="Hazlebeck D."/>
            <person name="Allen E.E."/>
        </authorList>
    </citation>
    <scope>NUCLEOTIDE SEQUENCE</scope>
    <source>
        <strain evidence="2">Hildebrandi</strain>
    </source>
</reference>
<organism evidence="2 3">
    <name type="scientific">Nitzschia inconspicua</name>
    <dbReference type="NCBI Taxonomy" id="303405"/>
    <lineage>
        <taxon>Eukaryota</taxon>
        <taxon>Sar</taxon>
        <taxon>Stramenopiles</taxon>
        <taxon>Ochrophyta</taxon>
        <taxon>Bacillariophyta</taxon>
        <taxon>Bacillariophyceae</taxon>
        <taxon>Bacillariophycidae</taxon>
        <taxon>Bacillariales</taxon>
        <taxon>Bacillariaceae</taxon>
        <taxon>Nitzschia</taxon>
    </lineage>
</organism>
<proteinExistence type="predicted"/>
<dbReference type="AlphaFoldDB" id="A0A9K3L1H8"/>
<gene>
    <name evidence="2" type="ORF">IV203_003102</name>
</gene>
<dbReference type="Proteomes" id="UP000693970">
    <property type="component" value="Unassembled WGS sequence"/>
</dbReference>
<comment type="caution">
    <text evidence="2">The sequence shown here is derived from an EMBL/GenBank/DDBJ whole genome shotgun (WGS) entry which is preliminary data.</text>
</comment>
<protein>
    <submittedName>
        <fullName evidence="2">Uncharacterized protein</fullName>
    </submittedName>
</protein>
<evidence type="ECO:0000256" key="1">
    <source>
        <dbReference type="SAM" id="MobiDB-lite"/>
    </source>
</evidence>
<sequence length="119" mass="12395">MPSMIAPSISPAPSLSFEPTAPTVMPSATMQGSLDGQTPDPTVSPAPSVSTEPTAPIVSLALSNASTSNASTVSKGSKGSKSEGRSSRGSKSRRERDRRLRDLVNNSELSRSHTFHSGR</sequence>
<feature type="region of interest" description="Disordered" evidence="1">
    <location>
        <begin position="1"/>
        <end position="119"/>
    </location>
</feature>
<evidence type="ECO:0000313" key="3">
    <source>
        <dbReference type="Proteomes" id="UP000693970"/>
    </source>
</evidence>
<name>A0A9K3L1H8_9STRA</name>
<dbReference type="EMBL" id="JAGRRH010000016">
    <property type="protein sequence ID" value="KAG7353747.1"/>
    <property type="molecule type" value="Genomic_DNA"/>
</dbReference>
<feature type="compositionally biased region" description="Polar residues" evidence="1">
    <location>
        <begin position="26"/>
        <end position="53"/>
    </location>
</feature>
<keyword evidence="3" id="KW-1185">Reference proteome</keyword>
<feature type="compositionally biased region" description="Low complexity" evidence="1">
    <location>
        <begin position="58"/>
        <end position="79"/>
    </location>
</feature>